<dbReference type="GO" id="GO:0005524">
    <property type="term" value="F:ATP binding"/>
    <property type="evidence" value="ECO:0007669"/>
    <property type="project" value="InterPro"/>
</dbReference>
<evidence type="ECO:0000313" key="4">
    <source>
        <dbReference type="Proteomes" id="UP000031186"/>
    </source>
</evidence>
<feature type="region of interest" description="Disordered" evidence="1">
    <location>
        <begin position="106"/>
        <end position="137"/>
    </location>
</feature>
<dbReference type="EMBL" id="AZNF01000016">
    <property type="protein sequence ID" value="KID60984.1"/>
    <property type="molecule type" value="Genomic_DNA"/>
</dbReference>
<dbReference type="VEuPathDB" id="FungiDB:MAN_09268"/>
<feature type="non-terminal residue" evidence="3">
    <location>
        <position position="1"/>
    </location>
</feature>
<accession>A0A0B4FXJ6</accession>
<keyword evidence="4" id="KW-1185">Reference proteome</keyword>
<dbReference type="InterPro" id="IPR027417">
    <property type="entry name" value="P-loop_NTPase"/>
</dbReference>
<evidence type="ECO:0000259" key="2">
    <source>
        <dbReference type="Pfam" id="PF00004"/>
    </source>
</evidence>
<sequence>MAKTLIVVAGHASIDTLSWKRPGGQKARTGIVDRWGGALLLKRLLKNTLDETFEVRCPEPVDGQNSNRHIHAVVDLVHVPPAKDSDNKHDVRFRVEQLRHAYTEADWPPFGPTLTADKAESGSGSGSGSRSSPDADAARGVHMRLLLLEDSGGGDEETECENELRRLEKHSTSTNSNLKLCELNAKKRLRQAAETKLLKLARPRWLLYKMGPPLATGHLWKTFRKGPYVGEDGDRDPDRVVVVIHANDLRAEGIELSSHLSWEKTSEDFIRQLASNGKLDTLVKCAHLIVLFGCDGVIHYQGRSMEPPILYFDSKYAEGEFLQSCSQAGGMIGLSTAFTAGLAKALATDPESKQSKESKKFKDCIDMGIKIGFAAARFMAKTGFHIRYGGDGLPDYPLIPHNIKLDQYLMDVTIPVEKISSGCPWSILDDIIGAPQEIAYNIVNLGTHEALCGIPIATFKQFKTADRKEIESFRSITNLLQEHWKADQSKPLSIAVFGQPGSGKSFSIMQVAEDAANNRNVKKLPFNLSQFTDVKDLNATFHLIRDESLFGVTPIVLFDEFDTIFEGKKLGWLRYFLAPMQDGQFLENGQMHPLGPAIFFFIGGTSPTFKDFSKYVDLTPEGDSFPRIKDEQSQFTVAKGPDFISRLRGYVDILGPSQVNEEDRMYPIRRAILLRSLLKQRASHPKDKKVLNIDQAVLGAVLSVPKYRHGARSLEMLLAMSKISGLEKFERAALPPEAQLNLHVEAADFMDRVRHPRLPDVLRLKLGEKIHNTYFETRISQAGAKSDPAMKPWESLQDCFKESSCLSADDIPHKLRMVNCYMTAEGNNPRIINGFNKDEIEKLAKREHERYNAERLPWEWELGGEISTIKSPFLAPWEDLEEEDREEEKALHIALVKCIPEIVKYVGYRVCRLGRGPENTPSGPVDEEDNTVADPNI</sequence>
<dbReference type="Gene3D" id="6.20.350.10">
    <property type="match status" value="1"/>
</dbReference>
<gene>
    <name evidence="3" type="ORF">MAN_09268</name>
</gene>
<name>A0A0B4FXJ6_METAF</name>
<dbReference type="Gene3D" id="3.40.50.300">
    <property type="entry name" value="P-loop containing nucleotide triphosphate hydrolases"/>
    <property type="match status" value="1"/>
</dbReference>
<organism evidence="3 4">
    <name type="scientific">Metarhizium anisopliae (strain ARSEF 549)</name>
    <dbReference type="NCBI Taxonomy" id="3151832"/>
    <lineage>
        <taxon>Eukaryota</taxon>
        <taxon>Fungi</taxon>
        <taxon>Dikarya</taxon>
        <taxon>Ascomycota</taxon>
        <taxon>Pezizomycotina</taxon>
        <taxon>Sordariomycetes</taxon>
        <taxon>Hypocreomycetidae</taxon>
        <taxon>Hypocreales</taxon>
        <taxon>Clavicipitaceae</taxon>
        <taxon>Metarhizium</taxon>
    </lineage>
</organism>
<dbReference type="GO" id="GO:0016887">
    <property type="term" value="F:ATP hydrolysis activity"/>
    <property type="evidence" value="ECO:0007669"/>
    <property type="project" value="InterPro"/>
</dbReference>
<dbReference type="SUPFAM" id="SSF52540">
    <property type="entry name" value="P-loop containing nucleoside triphosphate hydrolases"/>
    <property type="match status" value="1"/>
</dbReference>
<feature type="region of interest" description="Disordered" evidence="1">
    <location>
        <begin position="916"/>
        <end position="937"/>
    </location>
</feature>
<dbReference type="Pfam" id="PF00004">
    <property type="entry name" value="AAA"/>
    <property type="match status" value="1"/>
</dbReference>
<comment type="caution">
    <text evidence="3">The sequence shown here is derived from an EMBL/GenBank/DDBJ whole genome shotgun (WGS) entry which is preliminary data.</text>
</comment>
<proteinExistence type="predicted"/>
<dbReference type="HOGENOM" id="CLU_015856_0_0_1"/>
<protein>
    <submittedName>
        <fullName evidence="3">ATPase</fullName>
    </submittedName>
</protein>
<dbReference type="Proteomes" id="UP000031186">
    <property type="component" value="Unassembled WGS sequence"/>
</dbReference>
<evidence type="ECO:0000256" key="1">
    <source>
        <dbReference type="SAM" id="MobiDB-lite"/>
    </source>
</evidence>
<dbReference type="InterPro" id="IPR003959">
    <property type="entry name" value="ATPase_AAA_core"/>
</dbReference>
<dbReference type="AlphaFoldDB" id="A0A0B4FXJ6"/>
<reference evidence="3 4" key="1">
    <citation type="journal article" date="2014" name="Proc. Natl. Acad. Sci. U.S.A.">
        <title>Trajectory and genomic determinants of fungal-pathogen speciation and host adaptation.</title>
        <authorList>
            <person name="Hu X."/>
            <person name="Xiao G."/>
            <person name="Zheng P."/>
            <person name="Shang Y."/>
            <person name="Su Y."/>
            <person name="Zhang X."/>
            <person name="Liu X."/>
            <person name="Zhan S."/>
            <person name="St Leger R.J."/>
            <person name="Wang C."/>
        </authorList>
    </citation>
    <scope>NUCLEOTIDE SEQUENCE [LARGE SCALE GENOMIC DNA]</scope>
    <source>
        <strain evidence="3 4">ARSEF 549</strain>
    </source>
</reference>
<evidence type="ECO:0000313" key="3">
    <source>
        <dbReference type="EMBL" id="KID60984.1"/>
    </source>
</evidence>
<feature type="domain" description="ATPase AAA-type core" evidence="2">
    <location>
        <begin position="496"/>
        <end position="567"/>
    </location>
</feature>